<feature type="domain" description="Protein kinase" evidence="7">
    <location>
        <begin position="27"/>
        <end position="292"/>
    </location>
</feature>
<dbReference type="GO" id="GO:0005634">
    <property type="term" value="C:nucleus"/>
    <property type="evidence" value="ECO:0007669"/>
    <property type="project" value="TreeGrafter"/>
</dbReference>
<gene>
    <name evidence="8" type="ORF">D4764_19G0003480</name>
</gene>
<keyword evidence="8" id="KW-0238">DNA-binding</keyword>
<dbReference type="PROSITE" id="PS00108">
    <property type="entry name" value="PROTEIN_KINASE_ST"/>
    <property type="match status" value="1"/>
</dbReference>
<evidence type="ECO:0000313" key="8">
    <source>
        <dbReference type="EMBL" id="TWW68550.1"/>
    </source>
</evidence>
<sequence>MSWKSLLPSPQLHSAVEADGDSPFLTYEVKGLLGKGTYGKVLKCTHMTTNVYMLRQLRRHGSSNHNIVNFYDSFSDSRHHFLVFEQLDKSLKDFLDERKWQRVPLRDIRPILLQMATALDFLKVRRFMHSDIKLENVMLVNHQKEPFRVKLIDFGLADKISRVEKGRTLQTLPYRAPEVFLILPLTEAADMWALGCLIAALLLGSLLYNGKSDYDIIVHNQNDTVVLILPRENRDLSPGSLDPEQPPPPSLSADGPAEEKDLLVFVDLLEQMLEFDATERITRFSIGSYPQSCVEKMEAFQRVPVGAAGHSLQHLSSRGPGSCKEGPEAAASPERQSVRITPGNTLRTSQTGGAKEGSVVMVEGGPAAQTSSGRTRERRSRGQGACLPNLLLGSDVFKRDLKRIAPALPDGSPPPSQHSSRSSPPPSQTDRSPSPHVSSFFRGAQLVPGIRSHRLLSIGPFWLFIAATLQSLREDFKKEDEGKIET</sequence>
<dbReference type="AlphaFoldDB" id="A0A5C6NQX6"/>
<dbReference type="Pfam" id="PF00069">
    <property type="entry name" value="Pkinase"/>
    <property type="match status" value="1"/>
</dbReference>
<evidence type="ECO:0000256" key="4">
    <source>
        <dbReference type="ARBA" id="ARBA00022777"/>
    </source>
</evidence>
<organism evidence="8 9">
    <name type="scientific">Takifugu flavidus</name>
    <name type="common">sansaifugu</name>
    <dbReference type="NCBI Taxonomy" id="433684"/>
    <lineage>
        <taxon>Eukaryota</taxon>
        <taxon>Metazoa</taxon>
        <taxon>Chordata</taxon>
        <taxon>Craniata</taxon>
        <taxon>Vertebrata</taxon>
        <taxon>Euteleostomi</taxon>
        <taxon>Actinopterygii</taxon>
        <taxon>Neopterygii</taxon>
        <taxon>Teleostei</taxon>
        <taxon>Neoteleostei</taxon>
        <taxon>Acanthomorphata</taxon>
        <taxon>Eupercaria</taxon>
        <taxon>Tetraodontiformes</taxon>
        <taxon>Tetradontoidea</taxon>
        <taxon>Tetraodontidae</taxon>
        <taxon>Takifugu</taxon>
    </lineage>
</organism>
<dbReference type="GO" id="GO:0004713">
    <property type="term" value="F:protein tyrosine kinase activity"/>
    <property type="evidence" value="ECO:0007669"/>
    <property type="project" value="TreeGrafter"/>
</dbReference>
<comment type="caution">
    <text evidence="8">The sequence shown here is derived from an EMBL/GenBank/DDBJ whole genome shotgun (WGS) entry which is preliminary data.</text>
</comment>
<reference evidence="8 9" key="1">
    <citation type="submission" date="2019-04" db="EMBL/GenBank/DDBJ databases">
        <title>Chromosome genome assembly for Takifugu flavidus.</title>
        <authorList>
            <person name="Xiao S."/>
        </authorList>
    </citation>
    <scope>NUCLEOTIDE SEQUENCE [LARGE SCALE GENOMIC DNA]</scope>
    <source>
        <strain evidence="8">HTHZ2018</strain>
        <tissue evidence="8">Muscle</tissue>
    </source>
</reference>
<dbReference type="SUPFAM" id="SSF56112">
    <property type="entry name" value="Protein kinase-like (PK-like)"/>
    <property type="match status" value="1"/>
</dbReference>
<dbReference type="GO" id="GO:0005737">
    <property type="term" value="C:cytoplasm"/>
    <property type="evidence" value="ECO:0007669"/>
    <property type="project" value="TreeGrafter"/>
</dbReference>
<dbReference type="PROSITE" id="PS50011">
    <property type="entry name" value="PROTEIN_KINASE_DOM"/>
    <property type="match status" value="1"/>
</dbReference>
<dbReference type="EMBL" id="RHFK02000011">
    <property type="protein sequence ID" value="TWW68550.1"/>
    <property type="molecule type" value="Genomic_DNA"/>
</dbReference>
<keyword evidence="8" id="KW-0371">Homeobox</keyword>
<evidence type="ECO:0000256" key="6">
    <source>
        <dbReference type="SAM" id="MobiDB-lite"/>
    </source>
</evidence>
<feature type="region of interest" description="Disordered" evidence="6">
    <location>
        <begin position="405"/>
        <end position="439"/>
    </location>
</feature>
<evidence type="ECO:0000256" key="3">
    <source>
        <dbReference type="ARBA" id="ARBA00022741"/>
    </source>
</evidence>
<dbReference type="Gene3D" id="1.10.510.10">
    <property type="entry name" value="Transferase(Phosphotransferase) domain 1"/>
    <property type="match status" value="1"/>
</dbReference>
<dbReference type="InterPro" id="IPR050494">
    <property type="entry name" value="Ser_Thr_dual-spec_kinase"/>
</dbReference>
<keyword evidence="3" id="KW-0547">Nucleotide-binding</keyword>
<feature type="region of interest" description="Disordered" evidence="6">
    <location>
        <begin position="311"/>
        <end position="386"/>
    </location>
</feature>
<dbReference type="GO" id="GO:0003677">
    <property type="term" value="F:DNA binding"/>
    <property type="evidence" value="ECO:0007669"/>
    <property type="project" value="UniProtKB-KW"/>
</dbReference>
<keyword evidence="2" id="KW-0808">Transferase</keyword>
<dbReference type="InterPro" id="IPR011009">
    <property type="entry name" value="Kinase-like_dom_sf"/>
</dbReference>
<protein>
    <submittedName>
        <fullName evidence="8">Homeodomain-interacting protein kinase 2</fullName>
    </submittedName>
</protein>
<evidence type="ECO:0000256" key="5">
    <source>
        <dbReference type="ARBA" id="ARBA00022840"/>
    </source>
</evidence>
<feature type="compositionally biased region" description="Low complexity" evidence="6">
    <location>
        <begin position="417"/>
        <end position="435"/>
    </location>
</feature>
<dbReference type="PANTHER" id="PTHR24058">
    <property type="entry name" value="DUAL SPECIFICITY PROTEIN KINASE"/>
    <property type="match status" value="1"/>
</dbReference>
<evidence type="ECO:0000313" key="9">
    <source>
        <dbReference type="Proteomes" id="UP000324091"/>
    </source>
</evidence>
<dbReference type="InterPro" id="IPR000719">
    <property type="entry name" value="Prot_kinase_dom"/>
</dbReference>
<dbReference type="InterPro" id="IPR008271">
    <property type="entry name" value="Ser/Thr_kinase_AS"/>
</dbReference>
<keyword evidence="4 8" id="KW-0418">Kinase</keyword>
<dbReference type="Proteomes" id="UP000324091">
    <property type="component" value="Chromosome 19"/>
</dbReference>
<evidence type="ECO:0000256" key="2">
    <source>
        <dbReference type="ARBA" id="ARBA00022679"/>
    </source>
</evidence>
<keyword evidence="5" id="KW-0067">ATP-binding</keyword>
<feature type="region of interest" description="Disordered" evidence="6">
    <location>
        <begin position="236"/>
        <end position="256"/>
    </location>
</feature>
<dbReference type="GO" id="GO:0005524">
    <property type="term" value="F:ATP binding"/>
    <property type="evidence" value="ECO:0007669"/>
    <property type="project" value="UniProtKB-KW"/>
</dbReference>
<name>A0A5C6NQX6_9TELE</name>
<evidence type="ECO:0000256" key="1">
    <source>
        <dbReference type="ARBA" id="ARBA00022527"/>
    </source>
</evidence>
<evidence type="ECO:0000259" key="7">
    <source>
        <dbReference type="PROSITE" id="PS50011"/>
    </source>
</evidence>
<dbReference type="PANTHER" id="PTHR24058:SF17">
    <property type="entry name" value="HOMEODOMAIN INTERACTING PROTEIN KINASE, ISOFORM D"/>
    <property type="match status" value="1"/>
</dbReference>
<feature type="compositionally biased region" description="Polar residues" evidence="6">
    <location>
        <begin position="334"/>
        <end position="352"/>
    </location>
</feature>
<dbReference type="GO" id="GO:0004674">
    <property type="term" value="F:protein serine/threonine kinase activity"/>
    <property type="evidence" value="ECO:0007669"/>
    <property type="project" value="UniProtKB-KW"/>
</dbReference>
<dbReference type="SMART" id="SM00220">
    <property type="entry name" value="S_TKc"/>
    <property type="match status" value="1"/>
</dbReference>
<proteinExistence type="predicted"/>
<keyword evidence="1" id="KW-0723">Serine/threonine-protein kinase</keyword>
<keyword evidence="9" id="KW-1185">Reference proteome</keyword>
<accession>A0A5C6NQX6</accession>